<reference evidence="5" key="1">
    <citation type="journal article" date="2014" name="Nat. Genet.">
        <title>Genome of the human hookworm Necator americanus.</title>
        <authorList>
            <person name="Tang Y.T."/>
            <person name="Gao X."/>
            <person name="Rosa B.A."/>
            <person name="Abubucker S."/>
            <person name="Hallsworth-Pepin K."/>
            <person name="Martin J."/>
            <person name="Tyagi R."/>
            <person name="Heizer E."/>
            <person name="Zhang X."/>
            <person name="Bhonagiri-Palsikar V."/>
            <person name="Minx P."/>
            <person name="Warren W.C."/>
            <person name="Wang Q."/>
            <person name="Zhan B."/>
            <person name="Hotez P.J."/>
            <person name="Sternberg P.W."/>
            <person name="Dougall A."/>
            <person name="Gaze S.T."/>
            <person name="Mulvenna J."/>
            <person name="Sotillo J."/>
            <person name="Ranganathan S."/>
            <person name="Rabelo E.M."/>
            <person name="Wilson R.K."/>
            <person name="Felgner P.L."/>
            <person name="Bethony J."/>
            <person name="Hawdon J.M."/>
            <person name="Gasser R.B."/>
            <person name="Loukas A."/>
            <person name="Mitreva M."/>
        </authorList>
    </citation>
    <scope>NUCLEOTIDE SEQUENCE [LARGE SCALE GENOMIC DNA]</scope>
</reference>
<gene>
    <name evidence="4" type="ORF">NECAME_10673</name>
</gene>
<protein>
    <recommendedName>
        <fullName evidence="3">DUF5641 domain-containing protein</fullName>
    </recommendedName>
</protein>
<dbReference type="Pfam" id="PF18701">
    <property type="entry name" value="DUF5641"/>
    <property type="match status" value="1"/>
</dbReference>
<evidence type="ECO:0000259" key="3">
    <source>
        <dbReference type="Pfam" id="PF18701"/>
    </source>
</evidence>
<accession>W2TAD5</accession>
<keyword evidence="2" id="KW-1133">Transmembrane helix</keyword>
<dbReference type="OMA" id="CERHECH"/>
<evidence type="ECO:0000313" key="5">
    <source>
        <dbReference type="Proteomes" id="UP000053676"/>
    </source>
</evidence>
<feature type="region of interest" description="Disordered" evidence="1">
    <location>
        <begin position="198"/>
        <end position="217"/>
    </location>
</feature>
<evidence type="ECO:0000313" key="4">
    <source>
        <dbReference type="EMBL" id="ETN77972.1"/>
    </source>
</evidence>
<dbReference type="OrthoDB" id="5870116at2759"/>
<dbReference type="EMBL" id="KI660139">
    <property type="protein sequence ID" value="ETN77972.1"/>
    <property type="molecule type" value="Genomic_DNA"/>
</dbReference>
<dbReference type="Proteomes" id="UP000053676">
    <property type="component" value="Unassembled WGS sequence"/>
</dbReference>
<keyword evidence="2" id="KW-0812">Transmembrane</keyword>
<name>W2TAD5_NECAM</name>
<feature type="domain" description="DUF5641" evidence="3">
    <location>
        <begin position="88"/>
        <end position="156"/>
    </location>
</feature>
<evidence type="ECO:0000256" key="2">
    <source>
        <dbReference type="SAM" id="Phobius"/>
    </source>
</evidence>
<keyword evidence="5" id="KW-1185">Reference proteome</keyword>
<evidence type="ECO:0000256" key="1">
    <source>
        <dbReference type="SAM" id="MobiDB-lite"/>
    </source>
</evidence>
<keyword evidence="2" id="KW-0472">Membrane</keyword>
<organism evidence="4 5">
    <name type="scientific">Necator americanus</name>
    <name type="common">Human hookworm</name>
    <dbReference type="NCBI Taxonomy" id="51031"/>
    <lineage>
        <taxon>Eukaryota</taxon>
        <taxon>Metazoa</taxon>
        <taxon>Ecdysozoa</taxon>
        <taxon>Nematoda</taxon>
        <taxon>Chromadorea</taxon>
        <taxon>Rhabditida</taxon>
        <taxon>Rhabditina</taxon>
        <taxon>Rhabditomorpha</taxon>
        <taxon>Strongyloidea</taxon>
        <taxon>Ancylostomatidae</taxon>
        <taxon>Bunostominae</taxon>
        <taxon>Necator</taxon>
    </lineage>
</organism>
<dbReference type="AlphaFoldDB" id="W2TAD5"/>
<dbReference type="KEGG" id="nai:NECAME_10673"/>
<sequence>MPEVLNILEHQSHKELGLDEFATLAKEGEASVNSRLITYVYNDLDSGYPLRPIDFLRPFAPLGSPQLQDENETDEEWTVGNTTDSLHKRWTFTLTLLNSFWKRWQEEYLTSLREQYRQEHCQTHLTSQETLQLDHIALIHDSTKPHVQWKLARIVDRSHHCATLKLPSGQTITRPFNLFYLLELPSSKTKVSEHIIENTTGHPTSSDEKRARKPQRTHPMITRSLKRSASFAFLTIIQLLLSTASADITSYTPPNTKCASRPQTINTIIYPDQCTSQEIAVTTSITKDKKPSFCWLPLYVSTLILVPDLHVRTTEFLHKDDYYCFDHQENEFENRSRTMKQSGTAAFCRRHPCVQPDQAYLFCTYSTEVTTYQANNTSITIKAWSTITRTYYPHKKLPPNTTTPHLTIPQCATGGLQIDTTEKFEMVEICSAHVCIYLSDYEPRSRILLPTSIVLFDYATSIQTRTNGVRQFNATLECKAKPICEVLECTVCWERVYNMQCWTMTEVITATAASLLILIFCRLLSYA</sequence>
<dbReference type="PANTHER" id="PTHR47331">
    <property type="entry name" value="PHD-TYPE DOMAIN-CONTAINING PROTEIN"/>
    <property type="match status" value="1"/>
</dbReference>
<feature type="transmembrane region" description="Helical" evidence="2">
    <location>
        <begin position="507"/>
        <end position="525"/>
    </location>
</feature>
<proteinExistence type="predicted"/>
<dbReference type="InterPro" id="IPR040676">
    <property type="entry name" value="DUF5641"/>
</dbReference>